<organism evidence="1 2">
    <name type="scientific">Synechococcus phage S-P4</name>
    <dbReference type="NCBI Taxonomy" id="2484640"/>
    <lineage>
        <taxon>Viruses</taxon>
        <taxon>Duplodnaviria</taxon>
        <taxon>Heunggongvirae</taxon>
        <taxon>Uroviricota</taxon>
        <taxon>Caudoviricetes</taxon>
        <taxon>Pantevenvirales</taxon>
        <taxon>Kyanoviridae</taxon>
        <taxon>Leucotheavirus</taxon>
        <taxon>Leucotheavirus sp4</taxon>
    </lineage>
</organism>
<dbReference type="InterPro" id="IPR024364">
    <property type="entry name" value="Baseplate_phage_T4-like"/>
</dbReference>
<sequence>MALPKLNTPKYKLKLPSDGSTVNFRPFLVKEEKLLLLATETGETDQIITAIKDIISACSDVKNVDKLSTFDIEYLFLQIRTKSVGESVDVTVTCQDDGETEVKASIPLDEIKVIKDRKHKKAIKISDDVIVTMGYPSLDTFVKMNFVDSDGPGVDQIFEMAAGCVESIADENQVYDCSDMPKKEILEWFEELNSKQFGMIQEFFETMPKLSHTLTITNPNTGKENTIVLEGLASFFA</sequence>
<dbReference type="Proteomes" id="UP000281181">
    <property type="component" value="Segment"/>
</dbReference>
<dbReference type="EMBL" id="MH920639">
    <property type="protein sequence ID" value="AYR01969.1"/>
    <property type="molecule type" value="Genomic_DNA"/>
</dbReference>
<protein>
    <submittedName>
        <fullName evidence="1">Baseplate hub assembly chaperone</fullName>
    </submittedName>
</protein>
<proteinExistence type="predicted"/>
<dbReference type="KEGG" id="vg:55007388"/>
<dbReference type="RefSeq" id="YP_009816154.1">
    <property type="nucleotide sequence ID" value="NC_048102.1"/>
</dbReference>
<dbReference type="GeneID" id="55007388"/>
<name>A0A3G3M625_9CAUD</name>
<evidence type="ECO:0000313" key="2">
    <source>
        <dbReference type="Proteomes" id="UP000281181"/>
    </source>
</evidence>
<reference evidence="1 2" key="1">
    <citation type="submission" date="2018-09" db="EMBL/GenBank/DDBJ databases">
        <authorList>
            <person name="You S."/>
        </authorList>
    </citation>
    <scope>NUCLEOTIDE SEQUENCE [LARGE SCALE GENOMIC DNA]</scope>
</reference>
<dbReference type="Pfam" id="PF12322">
    <property type="entry name" value="T4_baseplate"/>
    <property type="match status" value="1"/>
</dbReference>
<keyword evidence="2" id="KW-1185">Reference proteome</keyword>
<accession>A0A3G3M625</accession>
<evidence type="ECO:0000313" key="1">
    <source>
        <dbReference type="EMBL" id="AYR01969.1"/>
    </source>
</evidence>